<organism evidence="10 11">
    <name type="scientific">Varroa destructor</name>
    <name type="common">Honeybee mite</name>
    <dbReference type="NCBI Taxonomy" id="109461"/>
    <lineage>
        <taxon>Eukaryota</taxon>
        <taxon>Metazoa</taxon>
        <taxon>Ecdysozoa</taxon>
        <taxon>Arthropoda</taxon>
        <taxon>Chelicerata</taxon>
        <taxon>Arachnida</taxon>
        <taxon>Acari</taxon>
        <taxon>Parasitiformes</taxon>
        <taxon>Mesostigmata</taxon>
        <taxon>Gamasina</taxon>
        <taxon>Dermanyssoidea</taxon>
        <taxon>Varroidae</taxon>
        <taxon>Varroa</taxon>
    </lineage>
</organism>
<dbReference type="OMA" id="TIAHFST"/>
<dbReference type="FunCoup" id="A0A7M7K7E0">
    <property type="interactions" value="821"/>
</dbReference>
<keyword evidence="11" id="KW-1185">Reference proteome</keyword>
<dbReference type="GO" id="GO:0046039">
    <property type="term" value="P:GTP metabolic process"/>
    <property type="evidence" value="ECO:0007669"/>
    <property type="project" value="UniProtKB-UniRule"/>
</dbReference>
<dbReference type="InterPro" id="IPR028586">
    <property type="entry name" value="AK3/Ak4_mitochondrial"/>
</dbReference>
<comment type="similarity">
    <text evidence="7">Belongs to the adenylate kinase family. AK3 subfamily.</text>
</comment>
<keyword evidence="5 7" id="KW-0496">Mitochondrion</keyword>
<protein>
    <recommendedName>
        <fullName evidence="7">GTP:AMP phosphotransferase, mitochondrial</fullName>
        <ecNumber evidence="7">2.7.4.10</ecNumber>
    </recommendedName>
    <alternativeName>
        <fullName evidence="7">Adenylate kinase 3</fullName>
        <shortName evidence="7">AK 3</shortName>
    </alternativeName>
</protein>
<feature type="binding site" evidence="7">
    <location>
        <position position="135"/>
    </location>
    <ligand>
        <name>GTP</name>
        <dbReference type="ChEBI" id="CHEBI:37565"/>
    </ligand>
</feature>
<dbReference type="GO" id="GO:0046033">
    <property type="term" value="P:AMP metabolic process"/>
    <property type="evidence" value="ECO:0007669"/>
    <property type="project" value="UniProtKB-UniRule"/>
</dbReference>
<feature type="region of interest" description="NMPbind" evidence="7">
    <location>
        <begin position="43"/>
        <end position="72"/>
    </location>
</feature>
<feature type="binding site" evidence="7">
    <location>
        <begin position="98"/>
        <end position="101"/>
    </location>
    <ligand>
        <name>AMP</name>
        <dbReference type="ChEBI" id="CHEBI:456215"/>
    </ligand>
</feature>
<keyword evidence="2 7" id="KW-0808">Transferase</keyword>
<dbReference type="HAMAP" id="MF_00235">
    <property type="entry name" value="Adenylate_kinase_Adk"/>
    <property type="match status" value="1"/>
</dbReference>
<dbReference type="GO" id="GO:0005524">
    <property type="term" value="F:ATP binding"/>
    <property type="evidence" value="ECO:0007669"/>
    <property type="project" value="InterPro"/>
</dbReference>
<dbReference type="InParanoid" id="A0A7M7K7E0"/>
<dbReference type="GO" id="GO:0046041">
    <property type="term" value="P:ITP metabolic process"/>
    <property type="evidence" value="ECO:0007669"/>
    <property type="project" value="UniProtKB-UniRule"/>
</dbReference>
<accession>A0A7M7K7E0</accession>
<dbReference type="SUPFAM" id="SSF52540">
    <property type="entry name" value="P-loop containing nucleoside triphosphate hydrolases"/>
    <property type="match status" value="1"/>
</dbReference>
<dbReference type="Pfam" id="PF00406">
    <property type="entry name" value="ADK"/>
    <property type="match status" value="1"/>
</dbReference>
<dbReference type="GeneID" id="111250963"/>
<dbReference type="GO" id="GO:0004017">
    <property type="term" value="F:AMP kinase activity"/>
    <property type="evidence" value="ECO:0007669"/>
    <property type="project" value="InterPro"/>
</dbReference>
<comment type="caution">
    <text evidence="7">Lacks conserved residue(s) required for the propagation of feature annotation.</text>
</comment>
<dbReference type="Proteomes" id="UP000594260">
    <property type="component" value="Unplaced"/>
</dbReference>
<dbReference type="Gene3D" id="3.40.50.300">
    <property type="entry name" value="P-loop containing nucleotide triphosphate hydrolases"/>
    <property type="match status" value="1"/>
</dbReference>
<dbReference type="InterPro" id="IPR006259">
    <property type="entry name" value="Adenyl_kin_sub"/>
</dbReference>
<dbReference type="GO" id="GO:0005525">
    <property type="term" value="F:GTP binding"/>
    <property type="evidence" value="ECO:0007669"/>
    <property type="project" value="UniProtKB-KW"/>
</dbReference>
<feature type="binding site" evidence="7">
    <location>
        <position position="179"/>
    </location>
    <ligand>
        <name>AMP</name>
        <dbReference type="ChEBI" id="CHEBI:456215"/>
    </ligand>
</feature>
<comment type="function">
    <text evidence="7">Involved in maintaining the homeostasis of cellular nucleotides by catalyzing the interconversion of nucleoside phosphates. Has GTP:AMP phosphotransferase and ITP:AMP phosphotransferase activities.</text>
</comment>
<evidence type="ECO:0000256" key="6">
    <source>
        <dbReference type="ARBA" id="ARBA00023134"/>
    </source>
</evidence>
<dbReference type="CDD" id="cd01428">
    <property type="entry name" value="ADK"/>
    <property type="match status" value="1"/>
</dbReference>
<evidence type="ECO:0000256" key="4">
    <source>
        <dbReference type="ARBA" id="ARBA00022777"/>
    </source>
</evidence>
<comment type="subunit">
    <text evidence="7">Monomer.</text>
</comment>
<dbReference type="PRINTS" id="PR00094">
    <property type="entry name" value="ADENYLTKNASE"/>
</dbReference>
<evidence type="ECO:0000256" key="3">
    <source>
        <dbReference type="ARBA" id="ARBA00022741"/>
    </source>
</evidence>
<dbReference type="NCBIfam" id="TIGR01351">
    <property type="entry name" value="adk"/>
    <property type="match status" value="1"/>
</dbReference>
<dbReference type="CTD" id="50808"/>
<dbReference type="FunFam" id="3.40.50.300:FF:000106">
    <property type="entry name" value="Adenylate kinase mitochondrial"/>
    <property type="match status" value="1"/>
</dbReference>
<evidence type="ECO:0000259" key="9">
    <source>
        <dbReference type="Pfam" id="PF05191"/>
    </source>
</evidence>
<keyword evidence="6 7" id="KW-0342">GTP-binding</keyword>
<dbReference type="EC" id="2.7.4.10" evidence="7"/>
<feature type="binding site" evidence="7">
    <location>
        <position position="49"/>
    </location>
    <ligand>
        <name>AMP</name>
        <dbReference type="ChEBI" id="CHEBI:456215"/>
    </ligand>
</feature>
<dbReference type="PROSITE" id="PS00113">
    <property type="entry name" value="ADENYLATE_KINASE"/>
    <property type="match status" value="1"/>
</dbReference>
<dbReference type="AlphaFoldDB" id="A0A7M7K7E0"/>
<dbReference type="OrthoDB" id="439792at2759"/>
<feature type="domain" description="Adenylate kinase active site lid" evidence="9">
    <location>
        <begin position="135"/>
        <end position="170"/>
    </location>
</feature>
<dbReference type="Pfam" id="PF05191">
    <property type="entry name" value="ADK_lid"/>
    <property type="match status" value="1"/>
</dbReference>
<dbReference type="HAMAP" id="MF_03169">
    <property type="entry name" value="Adenylate_kinase_AK3"/>
    <property type="match status" value="1"/>
</dbReference>
<dbReference type="GO" id="GO:0005759">
    <property type="term" value="C:mitochondrial matrix"/>
    <property type="evidence" value="ECO:0007669"/>
    <property type="project" value="UniProtKB-SubCell"/>
</dbReference>
<evidence type="ECO:0000256" key="1">
    <source>
        <dbReference type="ARBA" id="ARBA00004305"/>
    </source>
</evidence>
<comment type="subcellular location">
    <subcellularLocation>
        <location evidence="1 7">Mitochondrion matrix</location>
    </subcellularLocation>
</comment>
<feature type="region of interest" description="Disordered" evidence="8">
    <location>
        <begin position="146"/>
        <end position="173"/>
    </location>
</feature>
<proteinExistence type="inferred from homology"/>
<dbReference type="InterPro" id="IPR033690">
    <property type="entry name" value="Adenylat_kinase_CS"/>
</dbReference>
<feature type="binding site" evidence="7">
    <location>
        <begin position="70"/>
        <end position="72"/>
    </location>
    <ligand>
        <name>AMP</name>
        <dbReference type="ChEBI" id="CHEBI:456215"/>
    </ligand>
</feature>
<reference evidence="10" key="1">
    <citation type="submission" date="2021-01" db="UniProtKB">
        <authorList>
            <consortium name="EnsemblMetazoa"/>
        </authorList>
    </citation>
    <scope>IDENTIFICATION</scope>
</reference>
<sequence length="229" mass="25953">MTISISIITSRYNFRALIMGAPGSGKGTISEWIVRDFNLKHLAAGDLLRKNVKEKTPIGRDASSYIEKGQLVPDSLVTKMILEELSTTFSKQSYLLDGFPRTIPQAEALYEKEKLDTCINLAVPEQEIMDRIQGRWYHPGSGRTYHTQFSPPKVLGKDDVTGEPLEQRSDDKPDTVRARLDAYRKQTAPVLNFYKEKNLLQEFAGTKSKEIYPKVHQYLATICEPVNTQ</sequence>
<dbReference type="GO" id="GO:0006172">
    <property type="term" value="P:ADP biosynthetic process"/>
    <property type="evidence" value="ECO:0007669"/>
    <property type="project" value="UniProtKB-UniRule"/>
</dbReference>
<comment type="domain">
    <text evidence="7">Consists of three domains, a large central CORE domain and two small peripheral domains, NMPbind and LID, which undergo movements during catalysis. The LID domain closes over the site of phosphoryl transfer upon GTP binding. Assembling and dissambling the active center during each catalytic cycle provides an effective means to prevent GTP hydrolysis.</text>
</comment>
<dbReference type="InterPro" id="IPR000850">
    <property type="entry name" value="Adenylat/UMP-CMP_kin"/>
</dbReference>
<dbReference type="RefSeq" id="XP_022662742.1">
    <property type="nucleotide sequence ID" value="XM_022807007.1"/>
</dbReference>
<keyword evidence="4 7" id="KW-0418">Kinase</keyword>
<feature type="binding site" evidence="7">
    <location>
        <begin position="23"/>
        <end position="28"/>
    </location>
    <ligand>
        <name>GTP</name>
        <dbReference type="ChEBI" id="CHEBI:37565"/>
    </ligand>
</feature>
<dbReference type="GO" id="GO:0046899">
    <property type="term" value="F:nucleoside triphosphate adenylate kinase activity"/>
    <property type="evidence" value="ECO:0007669"/>
    <property type="project" value="UniProtKB-UniRule"/>
</dbReference>
<feature type="binding site" evidence="7">
    <location>
        <position position="105"/>
    </location>
    <ligand>
        <name>AMP</name>
        <dbReference type="ChEBI" id="CHEBI:456215"/>
    </ligand>
</feature>
<dbReference type="KEGG" id="vde:111250963"/>
<feature type="compositionally biased region" description="Basic and acidic residues" evidence="8">
    <location>
        <begin position="155"/>
        <end position="173"/>
    </location>
</feature>
<evidence type="ECO:0000256" key="5">
    <source>
        <dbReference type="ARBA" id="ARBA00023128"/>
    </source>
</evidence>
<feature type="binding site" evidence="7">
    <location>
        <position position="208"/>
    </location>
    <ligand>
        <name>GTP</name>
        <dbReference type="ChEBI" id="CHEBI:37565"/>
    </ligand>
</feature>
<dbReference type="InterPro" id="IPR027417">
    <property type="entry name" value="P-loop_NTPase"/>
</dbReference>
<evidence type="ECO:0000313" key="11">
    <source>
        <dbReference type="Proteomes" id="UP000594260"/>
    </source>
</evidence>
<evidence type="ECO:0000313" key="10">
    <source>
        <dbReference type="EnsemblMetazoa" id="XP_022662742"/>
    </source>
</evidence>
<feature type="binding site" evidence="7">
    <location>
        <position position="168"/>
    </location>
    <ligand>
        <name>AMP</name>
        <dbReference type="ChEBI" id="CHEBI:456215"/>
    </ligand>
</feature>
<feature type="region of interest" description="LID" evidence="7">
    <location>
        <begin position="134"/>
        <end position="171"/>
    </location>
</feature>
<dbReference type="InterPro" id="IPR007862">
    <property type="entry name" value="Adenylate_kinase_lid-dom"/>
</dbReference>
<keyword evidence="3 7" id="KW-0547">Nucleotide-binding</keyword>
<dbReference type="EnsemblMetazoa" id="XM_022807007">
    <property type="protein sequence ID" value="XP_022662742"/>
    <property type="gene ID" value="LOC111250963"/>
</dbReference>
<comment type="catalytic activity">
    <reaction evidence="7">
        <text>a ribonucleoside 5'-triphosphate + AMP = a ribonucleoside 5'-diphosphate + ADP</text>
        <dbReference type="Rhea" id="RHEA:13749"/>
        <dbReference type="ChEBI" id="CHEBI:57930"/>
        <dbReference type="ChEBI" id="CHEBI:61557"/>
        <dbReference type="ChEBI" id="CHEBI:456215"/>
        <dbReference type="ChEBI" id="CHEBI:456216"/>
        <dbReference type="EC" id="2.7.4.10"/>
    </reaction>
</comment>
<evidence type="ECO:0000256" key="2">
    <source>
        <dbReference type="ARBA" id="ARBA00022679"/>
    </source>
</evidence>
<dbReference type="PANTHER" id="PTHR23359">
    <property type="entry name" value="NUCLEOTIDE KINASE"/>
    <property type="match status" value="1"/>
</dbReference>
<name>A0A7M7K7E0_VARDE</name>
<evidence type="ECO:0000256" key="8">
    <source>
        <dbReference type="SAM" id="MobiDB-lite"/>
    </source>
</evidence>
<evidence type="ECO:0000256" key="7">
    <source>
        <dbReference type="HAMAP-Rule" id="MF_03169"/>
    </source>
</evidence>